<keyword evidence="1" id="KW-0812">Transmembrane</keyword>
<dbReference type="Proteomes" id="UP001596157">
    <property type="component" value="Unassembled WGS sequence"/>
</dbReference>
<proteinExistence type="predicted"/>
<dbReference type="EMBL" id="JBHSKF010000006">
    <property type="protein sequence ID" value="MFC5288338.1"/>
    <property type="molecule type" value="Genomic_DNA"/>
</dbReference>
<keyword evidence="1" id="KW-1133">Transmembrane helix</keyword>
<gene>
    <name evidence="2" type="ORF">ACFPM7_14855</name>
</gene>
<keyword evidence="3" id="KW-1185">Reference proteome</keyword>
<keyword evidence="1" id="KW-0472">Membrane</keyword>
<organism evidence="2 3">
    <name type="scientific">Actinokineospora guangxiensis</name>
    <dbReference type="NCBI Taxonomy" id="1490288"/>
    <lineage>
        <taxon>Bacteria</taxon>
        <taxon>Bacillati</taxon>
        <taxon>Actinomycetota</taxon>
        <taxon>Actinomycetes</taxon>
        <taxon>Pseudonocardiales</taxon>
        <taxon>Pseudonocardiaceae</taxon>
        <taxon>Actinokineospora</taxon>
    </lineage>
</organism>
<comment type="caution">
    <text evidence="2">The sequence shown here is derived from an EMBL/GenBank/DDBJ whole genome shotgun (WGS) entry which is preliminary data.</text>
</comment>
<evidence type="ECO:0000256" key="1">
    <source>
        <dbReference type="SAM" id="Phobius"/>
    </source>
</evidence>
<evidence type="ECO:0008006" key="4">
    <source>
        <dbReference type="Google" id="ProtNLM"/>
    </source>
</evidence>
<accession>A0ABW0ELM3</accession>
<evidence type="ECO:0000313" key="2">
    <source>
        <dbReference type="EMBL" id="MFC5288338.1"/>
    </source>
</evidence>
<evidence type="ECO:0000313" key="3">
    <source>
        <dbReference type="Proteomes" id="UP001596157"/>
    </source>
</evidence>
<protein>
    <recommendedName>
        <fullName evidence="4">Secreted protein</fullName>
    </recommendedName>
</protein>
<feature type="transmembrane region" description="Helical" evidence="1">
    <location>
        <begin position="6"/>
        <end position="24"/>
    </location>
</feature>
<name>A0ABW0ELM3_9PSEU</name>
<dbReference type="RefSeq" id="WP_378248190.1">
    <property type="nucleotide sequence ID" value="NZ_JBHSKF010000006.1"/>
</dbReference>
<reference evidence="3" key="1">
    <citation type="journal article" date="2019" name="Int. J. Syst. Evol. Microbiol.">
        <title>The Global Catalogue of Microorganisms (GCM) 10K type strain sequencing project: providing services to taxonomists for standard genome sequencing and annotation.</title>
        <authorList>
            <consortium name="The Broad Institute Genomics Platform"/>
            <consortium name="The Broad Institute Genome Sequencing Center for Infectious Disease"/>
            <person name="Wu L."/>
            <person name="Ma J."/>
        </authorList>
    </citation>
    <scope>NUCLEOTIDE SEQUENCE [LARGE SCALE GENOMIC DNA]</scope>
    <source>
        <strain evidence="3">CCUG 59778</strain>
    </source>
</reference>
<sequence>MSTGAIVGIVIAAVVVLVVLALVMRRKSAGPRLRPLEPQAKAQFAERWAKAQEHFVDRPDAALAEADRIVADVMTERGYPSDADHERREADLGRAHRDDYHAAHEVLVRTGNGGASTEDMREAMVRYRAIFQDLVGDTPAKASH</sequence>